<accession>A0A926KU14</accession>
<reference evidence="1" key="1">
    <citation type="submission" date="2020-09" db="EMBL/GenBank/DDBJ databases">
        <title>Draft Genome Sequence of Paenibacillus sp. WST5.</title>
        <authorList>
            <person name="Bao Z."/>
        </authorList>
    </citation>
    <scope>NUCLEOTIDE SEQUENCE</scope>
    <source>
        <strain evidence="1">WST5</strain>
    </source>
</reference>
<gene>
    <name evidence="1" type="ORF">ICC18_18635</name>
</gene>
<dbReference type="InterPro" id="IPR032466">
    <property type="entry name" value="Metal_Hydrolase"/>
</dbReference>
<dbReference type="Gene3D" id="3.20.20.140">
    <property type="entry name" value="Metal-dependent hydrolases"/>
    <property type="match status" value="1"/>
</dbReference>
<protein>
    <submittedName>
        <fullName evidence="1">Amidohydrolase family protein</fullName>
    </submittedName>
</protein>
<dbReference type="EMBL" id="JACVVD010000006">
    <property type="protein sequence ID" value="MBD0382139.1"/>
    <property type="molecule type" value="Genomic_DNA"/>
</dbReference>
<comment type="caution">
    <text evidence="1">The sequence shown here is derived from an EMBL/GenBank/DDBJ whole genome shotgun (WGS) entry which is preliminary data.</text>
</comment>
<evidence type="ECO:0000313" key="2">
    <source>
        <dbReference type="Proteomes" id="UP000650466"/>
    </source>
</evidence>
<dbReference type="SUPFAM" id="SSF51556">
    <property type="entry name" value="Metallo-dependent hydrolases"/>
    <property type="match status" value="1"/>
</dbReference>
<dbReference type="AlphaFoldDB" id="A0A926KU14"/>
<organism evidence="1 2">
    <name type="scientific">Paenibacillus sedimenti</name>
    <dbReference type="NCBI Taxonomy" id="2770274"/>
    <lineage>
        <taxon>Bacteria</taxon>
        <taxon>Bacillati</taxon>
        <taxon>Bacillota</taxon>
        <taxon>Bacilli</taxon>
        <taxon>Bacillales</taxon>
        <taxon>Paenibacillaceae</taxon>
        <taxon>Paenibacillus</taxon>
    </lineage>
</organism>
<proteinExistence type="predicted"/>
<dbReference type="Proteomes" id="UP000650466">
    <property type="component" value="Unassembled WGS sequence"/>
</dbReference>
<sequence length="382" mass="41942">MKRGKFVVMSKMKTITINLSIVILIATAAGIWLLQSSDVKETTGKTAEALEAPATAAAIASSSPVSTVNGQKSFADLLRQYGSLPLADAHNHDASGGAYNRMMDTWKRDAMDRVVLFGDVSERSAIATDATAWNAYVDRPDFFTPYFSGFDLHDKSSLDVVRTNLEKGYFGLGEIAAASTFSPVVSRVEWKANDPMDGFLPKIYDICAEYKAPILLHIDPPNGAVIDKLEEALDAHPKTIFIFGHANAFNSPENVKKLLEKYSNLYADFFAGFTVLDPASSNKLEDFIPVMKQFPDRFMLSSDSGYGVKSEEAAIEAMYRVMDALNDPNLARKIAYDNLDAIIRSAPATRTQKEAILKQDPSRDVSKLSKLEAGLILWGKSK</sequence>
<evidence type="ECO:0000313" key="1">
    <source>
        <dbReference type="EMBL" id="MBD0382139.1"/>
    </source>
</evidence>
<keyword evidence="2" id="KW-1185">Reference proteome</keyword>
<name>A0A926KU14_9BACL</name>